<proteinExistence type="predicted"/>
<dbReference type="Pfam" id="PF03629">
    <property type="entry name" value="SASA"/>
    <property type="match status" value="1"/>
</dbReference>
<organism evidence="7 8">
    <name type="scientific">Formosa undariae</name>
    <dbReference type="NCBI Taxonomy" id="1325436"/>
    <lineage>
        <taxon>Bacteria</taxon>
        <taxon>Pseudomonadati</taxon>
        <taxon>Bacteroidota</taxon>
        <taxon>Flavobacteriia</taxon>
        <taxon>Flavobacteriales</taxon>
        <taxon>Flavobacteriaceae</taxon>
        <taxon>Formosa</taxon>
    </lineage>
</organism>
<dbReference type="PANTHER" id="PTHR31988">
    <property type="entry name" value="ESTERASE, PUTATIVE (DUF303)-RELATED"/>
    <property type="match status" value="1"/>
</dbReference>
<feature type="domain" description="Beta/gamma crystallin 'Greek key'" evidence="6">
    <location>
        <begin position="1142"/>
        <end position="1186"/>
    </location>
</feature>
<evidence type="ECO:0000313" key="8">
    <source>
        <dbReference type="Proteomes" id="UP001589605"/>
    </source>
</evidence>
<keyword evidence="3 5" id="KW-0732">Signal</keyword>
<accession>A0ABV5F471</accession>
<dbReference type="RefSeq" id="WP_382383684.1">
    <property type="nucleotide sequence ID" value="NZ_JBHMEZ010000012.1"/>
</dbReference>
<dbReference type="SMART" id="SM00710">
    <property type="entry name" value="PbH1"/>
    <property type="match status" value="6"/>
</dbReference>
<feature type="signal peptide" evidence="5">
    <location>
        <begin position="1"/>
        <end position="20"/>
    </location>
</feature>
<evidence type="ECO:0000313" key="7">
    <source>
        <dbReference type="EMBL" id="MFB9054209.1"/>
    </source>
</evidence>
<evidence type="ECO:0000256" key="3">
    <source>
        <dbReference type="ARBA" id="ARBA00022729"/>
    </source>
</evidence>
<dbReference type="InterPro" id="IPR052940">
    <property type="entry name" value="Carb_Esterase_6"/>
</dbReference>
<feature type="chain" id="PRO_5045296703" evidence="5">
    <location>
        <begin position="21"/>
        <end position="1330"/>
    </location>
</feature>
<comment type="subcellular location">
    <subcellularLocation>
        <location evidence="1">Secreted</location>
    </subcellularLocation>
</comment>
<dbReference type="EMBL" id="JBHMEZ010000012">
    <property type="protein sequence ID" value="MFB9054209.1"/>
    <property type="molecule type" value="Genomic_DNA"/>
</dbReference>
<dbReference type="InterPro" id="IPR026444">
    <property type="entry name" value="Secre_tail"/>
</dbReference>
<keyword evidence="2" id="KW-0964">Secreted</keyword>
<reference evidence="7 8" key="1">
    <citation type="submission" date="2024-09" db="EMBL/GenBank/DDBJ databases">
        <authorList>
            <person name="Sun Q."/>
            <person name="Mori K."/>
        </authorList>
    </citation>
    <scope>NUCLEOTIDE SEQUENCE [LARGE SCALE GENOMIC DNA]</scope>
    <source>
        <strain evidence="7 8">CECT 8286</strain>
    </source>
</reference>
<dbReference type="Pfam" id="PF18962">
    <property type="entry name" value="Por_Secre_tail"/>
    <property type="match status" value="1"/>
</dbReference>
<dbReference type="InterPro" id="IPR006626">
    <property type="entry name" value="PbH1"/>
</dbReference>
<dbReference type="Gene3D" id="2.160.20.10">
    <property type="entry name" value="Single-stranded right-handed beta-helix, Pectin lyase-like"/>
    <property type="match status" value="1"/>
</dbReference>
<dbReference type="InterPro" id="IPR011050">
    <property type="entry name" value="Pectin_lyase_fold/virulence"/>
</dbReference>
<protein>
    <submittedName>
        <fullName evidence="7">DNRLRE domain-containing protein</fullName>
    </submittedName>
</protein>
<name>A0ABV5F471_9FLAO</name>
<dbReference type="PROSITE" id="PS50915">
    <property type="entry name" value="CRYSTALLIN_BETA_GAMMA"/>
    <property type="match status" value="1"/>
</dbReference>
<dbReference type="InterPro" id="IPR005181">
    <property type="entry name" value="SASA"/>
</dbReference>
<evidence type="ECO:0000259" key="6">
    <source>
        <dbReference type="PROSITE" id="PS50915"/>
    </source>
</evidence>
<evidence type="ECO:0000256" key="2">
    <source>
        <dbReference type="ARBA" id="ARBA00022525"/>
    </source>
</evidence>
<dbReference type="PANTHER" id="PTHR31988:SF19">
    <property type="entry name" value="9-O-ACETYL-N-ACETYLNEURAMINIC ACID DEACETYLASE-RELATED"/>
    <property type="match status" value="1"/>
</dbReference>
<dbReference type="InterPro" id="IPR036514">
    <property type="entry name" value="SGNH_hydro_sf"/>
</dbReference>
<evidence type="ECO:0000256" key="1">
    <source>
        <dbReference type="ARBA" id="ARBA00004613"/>
    </source>
</evidence>
<dbReference type="Gene3D" id="3.40.50.1110">
    <property type="entry name" value="SGNH hydrolase"/>
    <property type="match status" value="1"/>
</dbReference>
<dbReference type="InterPro" id="IPR055372">
    <property type="entry name" value="CBM96"/>
</dbReference>
<comment type="caution">
    <text evidence="7">The sequence shown here is derived from an EMBL/GenBank/DDBJ whole genome shotgun (WGS) entry which is preliminary data.</text>
</comment>
<dbReference type="NCBIfam" id="NF033679">
    <property type="entry name" value="DNRLRE_dom"/>
    <property type="match status" value="2"/>
</dbReference>
<dbReference type="InterPro" id="IPR001064">
    <property type="entry name" value="Beta/gamma_crystallin"/>
</dbReference>
<evidence type="ECO:0000256" key="4">
    <source>
        <dbReference type="ARBA" id="ARBA00022801"/>
    </source>
</evidence>
<dbReference type="InterPro" id="IPR012334">
    <property type="entry name" value="Pectin_lyas_fold"/>
</dbReference>
<keyword evidence="8" id="KW-1185">Reference proteome</keyword>
<dbReference type="Gene3D" id="2.60.20.10">
    <property type="entry name" value="Crystallins"/>
    <property type="match status" value="1"/>
</dbReference>
<dbReference type="Proteomes" id="UP001589605">
    <property type="component" value="Unassembled WGS sequence"/>
</dbReference>
<keyword evidence="4" id="KW-0378">Hydrolase</keyword>
<sequence>MMKFYTFLLFLVTMGTGLFAQNIQTLSPTDDTYADGGKSSEILNNTEPEQMWIKTGSTSAFTRSGFIKFDISNLSLADVGTAKLRLYCYNTQSTDMEISVFNADEDWSENTLTWDNQPAAELQAIRSQKVTLDAYVEWQITKVVQDAIANGKTSVSLSLSDANGDNKLARFYTKESSNTNKPQLYISSEIENYQALVAIDDAMVIGGTNADTNYGPDTDIQVKGGSSNNSYVKKGLLKFDLNQIDPNEISSVGTARLKLYVVGTNNDTPDINVSVLAVENSWDEATVTWSTYPTITNTSPLRTTKVLPSDLDKYYEWDISSHVISKLEEQGTDGILSLSVLDLDGANNGITFNSKDNIEFHPVLELLEEPTNIPDENTPVSGVFYVDHIDGSDTNNGNSTDTAWKSLEKINELTFGAGTRILFKKGQSWTGTLKLNGSGESGSPIIVASYGAGSKPVINGAGASETIHLNGNEYVELRNLEITNYNTSEEGGISMEAWEAKNITDWYDHPLPGYDETPNTNKVGIRINAQDQGEVNHIHLVNLDIHGINGNNDDKNNGGIYMEITGTLVPTYYNDFLVEGCHIYDVDRTGMSNVSTWDDRTFTDPGNWTPTLNFVVRNNVFERSGANALILRNAKDPLIEHNLFYQSAIKGSGNAAFNFNTDGAVFQYNEASFTKGNIEDEDAGGLDSDFRTKNTILQYNYVHDNAYGMLATGGGFEGSFNDNTIFRYNVIERDGLVARENGEKFVFKLSGEITNTTFHNNVIYLSAEQEGVDLMFHKQWRRKPATTNYYNNIYYLEGNNHSYNVSASTGNTFSNNLFYKVGSGITVPNGDNTLSIDPLFVAVNAGPEGYKLKSNSPAIGSGMEIPGNVSVDYFGNTIPASGAIAMGVQQFSNESSANTPGGFSKDEFDVYLLIGQSNMAGRGEIGALDEVPLENAYLFDGTAWENAKAPLNKYSTVRKDIEYQKLNPGYTFARKLAAYTNRGIGLVVNARGGTKIELWEKGYSGADDLDLYEEAVARLLEAKKDGMFKGIIWHQGESNQNSSSTYMQKLKQLVADLRADLGENAFFVAGEINKWRAASVPLNTIISTVSNDINQASFVKSDDLAPINGDLEDPHFDTFSQRILGGLYADEILENVYKISSGVASVYSQCDFEGYKVSLNTGIYTLQDLEQRGIYDNAIRSLQLEEGYEALLFTEQEDGQSKLISNSTMCLSDTAVSDSVSFVIIGETGTTGNLLSIDDILEKTGDVIISPNPAKNSVKLTFPTHLTISSSTSVQIIDLQGRVISLNIADSIKTANSMEFDLQSLNLTVGLYVVRFVSNNQIFNKKLIIK</sequence>
<dbReference type="SUPFAM" id="SSF51126">
    <property type="entry name" value="Pectin lyase-like"/>
    <property type="match status" value="1"/>
</dbReference>
<dbReference type="SUPFAM" id="SSF52266">
    <property type="entry name" value="SGNH hydrolase"/>
    <property type="match status" value="1"/>
</dbReference>
<gene>
    <name evidence="7" type="ORF">ACFFVB_14060</name>
</gene>
<dbReference type="Pfam" id="PF24517">
    <property type="entry name" value="CBM96"/>
    <property type="match status" value="2"/>
</dbReference>
<dbReference type="NCBIfam" id="TIGR04183">
    <property type="entry name" value="Por_Secre_tail"/>
    <property type="match status" value="1"/>
</dbReference>
<evidence type="ECO:0000256" key="5">
    <source>
        <dbReference type="SAM" id="SignalP"/>
    </source>
</evidence>